<accession>A0A9N9CK11</accession>
<dbReference type="OrthoDB" id="10461855at2759"/>
<reference evidence="1" key="1">
    <citation type="submission" date="2021-06" db="EMBL/GenBank/DDBJ databases">
        <authorList>
            <person name="Kallberg Y."/>
            <person name="Tangrot J."/>
            <person name="Rosling A."/>
        </authorList>
    </citation>
    <scope>NUCLEOTIDE SEQUENCE</scope>
    <source>
        <strain evidence="1">IN212</strain>
    </source>
</reference>
<organism evidence="1 2">
    <name type="scientific">Racocetra fulgida</name>
    <dbReference type="NCBI Taxonomy" id="60492"/>
    <lineage>
        <taxon>Eukaryota</taxon>
        <taxon>Fungi</taxon>
        <taxon>Fungi incertae sedis</taxon>
        <taxon>Mucoromycota</taxon>
        <taxon>Glomeromycotina</taxon>
        <taxon>Glomeromycetes</taxon>
        <taxon>Diversisporales</taxon>
        <taxon>Gigasporaceae</taxon>
        <taxon>Racocetra</taxon>
    </lineage>
</organism>
<dbReference type="Proteomes" id="UP000789396">
    <property type="component" value="Unassembled WGS sequence"/>
</dbReference>
<dbReference type="AlphaFoldDB" id="A0A9N9CK11"/>
<gene>
    <name evidence="1" type="ORF">RFULGI_LOCUS6793</name>
</gene>
<dbReference type="EMBL" id="CAJVPZ010009175">
    <property type="protein sequence ID" value="CAG8606063.1"/>
    <property type="molecule type" value="Genomic_DNA"/>
</dbReference>
<name>A0A9N9CK11_9GLOM</name>
<evidence type="ECO:0000313" key="1">
    <source>
        <dbReference type="EMBL" id="CAG8606063.1"/>
    </source>
</evidence>
<evidence type="ECO:0000313" key="2">
    <source>
        <dbReference type="Proteomes" id="UP000789396"/>
    </source>
</evidence>
<protein>
    <submittedName>
        <fullName evidence="1">11790_t:CDS:1</fullName>
    </submittedName>
</protein>
<proteinExistence type="predicted"/>
<comment type="caution">
    <text evidence="1">The sequence shown here is derived from an EMBL/GenBank/DDBJ whole genome shotgun (WGS) entry which is preliminary data.</text>
</comment>
<sequence length="188" mass="21686">MHNKKAADTTSYMHVLVSHVYELIDVHQEFGIAAFNCSAIEKKNHLQSIQGLHQHETLRHPHYNIPSLNLIDLPQQHINEIKETLVYLIQTWLKINTASSGSQCILIPCTESEFVEIFRDFIDRYSPGSNQYLCIFQGSNAYETLGKLLNRPNWGVRKYQHGQEIQVTFVDEFITNSKSPEQTEQVQS</sequence>
<keyword evidence="2" id="KW-1185">Reference proteome</keyword>